<feature type="compositionally biased region" description="Acidic residues" evidence="1">
    <location>
        <begin position="28"/>
        <end position="42"/>
    </location>
</feature>
<reference key="1">
    <citation type="journal article" date="2007" name="Nature">
        <title>The medaka draft genome and insights into vertebrate genome evolution.</title>
        <authorList>
            <person name="Kasahara M."/>
            <person name="Naruse K."/>
            <person name="Sasaki S."/>
            <person name="Nakatani Y."/>
            <person name="Qu W."/>
            <person name="Ahsan B."/>
            <person name="Yamada T."/>
            <person name="Nagayasu Y."/>
            <person name="Doi K."/>
            <person name="Kasai Y."/>
            <person name="Jindo T."/>
            <person name="Kobayashi D."/>
            <person name="Shimada A."/>
            <person name="Toyoda A."/>
            <person name="Kuroki Y."/>
            <person name="Fujiyama A."/>
            <person name="Sasaki T."/>
            <person name="Shimizu A."/>
            <person name="Asakawa S."/>
            <person name="Shimizu N."/>
            <person name="Hashimoto S."/>
            <person name="Yang J."/>
            <person name="Lee Y."/>
            <person name="Matsushima K."/>
            <person name="Sugano S."/>
            <person name="Sakaizumi M."/>
            <person name="Narita T."/>
            <person name="Ohishi K."/>
            <person name="Haga S."/>
            <person name="Ohta F."/>
            <person name="Nomoto H."/>
            <person name="Nogata K."/>
            <person name="Morishita T."/>
            <person name="Endo T."/>
            <person name="Shin-I T."/>
            <person name="Takeda H."/>
            <person name="Morishita S."/>
            <person name="Kohara Y."/>
        </authorList>
    </citation>
    <scope>NUCLEOTIDE SEQUENCE [LARGE SCALE GENOMIC DNA]</scope>
    <source>
        <strain>Hd-rR</strain>
    </source>
</reference>
<dbReference type="PANTHER" id="PTHR35441">
    <property type="entry name" value="CIRCADIAN-ASSOCIATED TRANSCRIPTIONAL REPRESSOR"/>
    <property type="match status" value="1"/>
</dbReference>
<protein>
    <submittedName>
        <fullName evidence="2">Circadian associated repressor of transcription a</fullName>
    </submittedName>
</protein>
<feature type="region of interest" description="Disordered" evidence="1">
    <location>
        <begin position="211"/>
        <end position="273"/>
    </location>
</feature>
<evidence type="ECO:0000256" key="1">
    <source>
        <dbReference type="SAM" id="MobiDB-lite"/>
    </source>
</evidence>
<dbReference type="GO" id="GO:0000976">
    <property type="term" value="F:transcription cis-regulatory region binding"/>
    <property type="evidence" value="ECO:0007669"/>
    <property type="project" value="InterPro"/>
</dbReference>
<dbReference type="Pfam" id="PF15673">
    <property type="entry name" value="Ciart"/>
    <property type="match status" value="1"/>
</dbReference>
<dbReference type="PANTHER" id="PTHR35441:SF1">
    <property type="entry name" value="CIRCADIAN-ASSOCIATED TRANSCRIPTIONAL REPRESSOR"/>
    <property type="match status" value="1"/>
</dbReference>
<feature type="compositionally biased region" description="Polar residues" evidence="1">
    <location>
        <begin position="1"/>
        <end position="23"/>
    </location>
</feature>
<name>A0A3P9KFB8_ORYLA</name>
<feature type="region of interest" description="Disordered" evidence="1">
    <location>
        <begin position="289"/>
        <end position="331"/>
    </location>
</feature>
<dbReference type="InterPro" id="IPR031373">
    <property type="entry name" value="Ciart"/>
</dbReference>
<evidence type="ECO:0000313" key="3">
    <source>
        <dbReference type="Proteomes" id="UP000265180"/>
    </source>
</evidence>
<sequence length="331" mass="36227">MNSLGASSKWPSCDSLRSNSSFLPSEGEQTEDEADVFSEAEGDGGKKGCLSSDEDVSGPPFPTRSNQLYTRPEHDQPGLCPKMVQYPDASPSPGAAEQQTTGDLAFARKCADLHRFIHPLLELLQGLKTGRFDKGLNSFQQSVAIDRLQKILGILQRPAMGERYLQNLLQIEMLLKVWFPKRALKSTALLTPPSTLTPHWHQNQLHMPVKKRKLSWSDPCDAGRAATKPKPHQQEPGLCHASAPLVATCLPPSPKKPSTPEEERTDPTGGHCAAGDAFTDRRCFVSRRSWSHGKSHDGRNTELPSCQSPAMQDCSVSSSNSVAPSPLKQQQ</sequence>
<feature type="region of interest" description="Disordered" evidence="1">
    <location>
        <begin position="1"/>
        <end position="101"/>
    </location>
</feature>
<evidence type="ECO:0000313" key="2">
    <source>
        <dbReference type="Ensembl" id="ENSORLP00020007023.1"/>
    </source>
</evidence>
<proteinExistence type="predicted"/>
<dbReference type="Ensembl" id="ENSORLT00020003593.1">
    <property type="protein sequence ID" value="ENSORLP00020007023.1"/>
    <property type="gene ID" value="ENSORLG00020007903.1"/>
</dbReference>
<reference evidence="2" key="3">
    <citation type="submission" date="2025-08" db="UniProtKB">
        <authorList>
            <consortium name="Ensembl"/>
        </authorList>
    </citation>
    <scope>IDENTIFICATION</scope>
    <source>
        <strain evidence="2">HNI</strain>
    </source>
</reference>
<reference evidence="2 3" key="2">
    <citation type="submission" date="2017-04" db="EMBL/GenBank/DDBJ databases">
        <title>CpG methylation of centromeres and impact of large insertions on vertebrate speciation.</title>
        <authorList>
            <person name="Ichikawa K."/>
            <person name="Yoshimura J."/>
            <person name="Morishita S."/>
        </authorList>
    </citation>
    <scope>NUCLEOTIDE SEQUENCE</scope>
    <source>
        <strain evidence="2 3">HNI</strain>
    </source>
</reference>
<organism evidence="2 3">
    <name type="scientific">Oryzias latipes</name>
    <name type="common">Japanese rice fish</name>
    <name type="synonym">Japanese killifish</name>
    <dbReference type="NCBI Taxonomy" id="8090"/>
    <lineage>
        <taxon>Eukaryota</taxon>
        <taxon>Metazoa</taxon>
        <taxon>Chordata</taxon>
        <taxon>Craniata</taxon>
        <taxon>Vertebrata</taxon>
        <taxon>Euteleostomi</taxon>
        <taxon>Actinopterygii</taxon>
        <taxon>Neopterygii</taxon>
        <taxon>Teleostei</taxon>
        <taxon>Neoteleostei</taxon>
        <taxon>Acanthomorphata</taxon>
        <taxon>Ovalentaria</taxon>
        <taxon>Atherinomorphae</taxon>
        <taxon>Beloniformes</taxon>
        <taxon>Adrianichthyidae</taxon>
        <taxon>Oryziinae</taxon>
        <taxon>Oryzias</taxon>
    </lineage>
</organism>
<dbReference type="GO" id="GO:0032922">
    <property type="term" value="P:circadian regulation of gene expression"/>
    <property type="evidence" value="ECO:0007669"/>
    <property type="project" value="InterPro"/>
</dbReference>
<feature type="compositionally biased region" description="Low complexity" evidence="1">
    <location>
        <begin position="315"/>
        <end position="331"/>
    </location>
</feature>
<dbReference type="Proteomes" id="UP000265180">
    <property type="component" value="Chromosome 11"/>
</dbReference>
<reference evidence="2" key="4">
    <citation type="submission" date="2025-09" db="UniProtKB">
        <authorList>
            <consortium name="Ensembl"/>
        </authorList>
    </citation>
    <scope>IDENTIFICATION</scope>
    <source>
        <strain evidence="2">HNI</strain>
    </source>
</reference>
<accession>A0A3P9KFB8</accession>
<dbReference type="AlphaFoldDB" id="A0A3P9KFB8"/>